<feature type="transmembrane region" description="Helical" evidence="1">
    <location>
        <begin position="63"/>
        <end position="85"/>
    </location>
</feature>
<evidence type="ECO:0000313" key="3">
    <source>
        <dbReference type="Proteomes" id="UP001595844"/>
    </source>
</evidence>
<proteinExistence type="predicted"/>
<evidence type="ECO:0000256" key="1">
    <source>
        <dbReference type="SAM" id="Phobius"/>
    </source>
</evidence>
<dbReference type="Proteomes" id="UP001595844">
    <property type="component" value="Unassembled WGS sequence"/>
</dbReference>
<gene>
    <name evidence="2" type="ORF">ACFO5K_05815</name>
</gene>
<reference evidence="3" key="1">
    <citation type="journal article" date="2019" name="Int. J. Syst. Evol. Microbiol.">
        <title>The Global Catalogue of Microorganisms (GCM) 10K type strain sequencing project: providing services to taxonomists for standard genome sequencing and annotation.</title>
        <authorList>
            <consortium name="The Broad Institute Genomics Platform"/>
            <consortium name="The Broad Institute Genome Sequencing Center for Infectious Disease"/>
            <person name="Wu L."/>
            <person name="Ma J."/>
        </authorList>
    </citation>
    <scope>NUCLEOTIDE SEQUENCE [LARGE SCALE GENOMIC DNA]</scope>
    <source>
        <strain evidence="3">IBRC-M 10490</strain>
    </source>
</reference>
<protein>
    <submittedName>
        <fullName evidence="2">Uncharacterized protein</fullName>
    </submittedName>
</protein>
<feature type="transmembrane region" description="Helical" evidence="1">
    <location>
        <begin position="121"/>
        <end position="139"/>
    </location>
</feature>
<keyword evidence="3" id="KW-1185">Reference proteome</keyword>
<comment type="caution">
    <text evidence="2">The sequence shown here is derived from an EMBL/GenBank/DDBJ whole genome shotgun (WGS) entry which is preliminary data.</text>
</comment>
<dbReference type="EMBL" id="JBHSDL010000006">
    <property type="protein sequence ID" value="MFC4373612.1"/>
    <property type="molecule type" value="Genomic_DNA"/>
</dbReference>
<keyword evidence="1" id="KW-1133">Transmembrane helix</keyword>
<accession>A0ABV8VDA7</accession>
<feature type="transmembrane region" description="Helical" evidence="1">
    <location>
        <begin position="38"/>
        <end position="56"/>
    </location>
</feature>
<sequence length="148" mass="15328">MRSTEPALGLTLPVVCALALLGVPRVLAHDLDLAGPAVNAVLVFAPIAVWVGYVWWRRVTHPFRALLAVGTAYGVATAITHQILWTAAFDDPPRLGGNLEGRLAPGVEDALVRVLSVGSSLLTGVLVGAVAGAIGWLLARATDGHRGG</sequence>
<organism evidence="2 3">
    <name type="scientific">Nocardia halotolerans</name>
    <dbReference type="NCBI Taxonomy" id="1755878"/>
    <lineage>
        <taxon>Bacteria</taxon>
        <taxon>Bacillati</taxon>
        <taxon>Actinomycetota</taxon>
        <taxon>Actinomycetes</taxon>
        <taxon>Mycobacteriales</taxon>
        <taxon>Nocardiaceae</taxon>
        <taxon>Nocardia</taxon>
    </lineage>
</organism>
<keyword evidence="1" id="KW-0812">Transmembrane</keyword>
<keyword evidence="1" id="KW-0472">Membrane</keyword>
<name>A0ABV8VDA7_9NOCA</name>
<dbReference type="RefSeq" id="WP_378556880.1">
    <property type="nucleotide sequence ID" value="NZ_JBHSDL010000006.1"/>
</dbReference>
<evidence type="ECO:0000313" key="2">
    <source>
        <dbReference type="EMBL" id="MFC4373612.1"/>
    </source>
</evidence>